<dbReference type="EMBL" id="JABBWG010000004">
    <property type="protein sequence ID" value="KAG1823894.1"/>
    <property type="molecule type" value="Genomic_DNA"/>
</dbReference>
<dbReference type="Gene3D" id="3.40.50.300">
    <property type="entry name" value="P-loop containing nucleotide triphosphate hydrolases"/>
    <property type="match status" value="1"/>
</dbReference>
<name>A0A9P7EKM4_9AGAM</name>
<dbReference type="OrthoDB" id="432234at2759"/>
<dbReference type="SUPFAM" id="SSF52540">
    <property type="entry name" value="P-loop containing nucleoside triphosphate hydrolases"/>
    <property type="match status" value="1"/>
</dbReference>
<evidence type="ECO:0000256" key="1">
    <source>
        <dbReference type="SAM" id="MobiDB-lite"/>
    </source>
</evidence>
<feature type="compositionally biased region" description="Polar residues" evidence="1">
    <location>
        <begin position="288"/>
        <end position="300"/>
    </location>
</feature>
<protein>
    <recommendedName>
        <fullName evidence="4">DNA helicase</fullName>
    </recommendedName>
</protein>
<organism evidence="2 3">
    <name type="scientific">Suillus subaureus</name>
    <dbReference type="NCBI Taxonomy" id="48587"/>
    <lineage>
        <taxon>Eukaryota</taxon>
        <taxon>Fungi</taxon>
        <taxon>Dikarya</taxon>
        <taxon>Basidiomycota</taxon>
        <taxon>Agaricomycotina</taxon>
        <taxon>Agaricomycetes</taxon>
        <taxon>Agaricomycetidae</taxon>
        <taxon>Boletales</taxon>
        <taxon>Suillineae</taxon>
        <taxon>Suillaceae</taxon>
        <taxon>Suillus</taxon>
    </lineage>
</organism>
<sequence length="481" mass="54315">MTANLLQMQHSCNASALLAKTVAYHHRKQEFSAPEVVSYLMGWGDHYISHPFQTIHWNSVTVLLKQSFPFLRDYQVKTCTSTQDSHVTVDKRSPETKYISVEIHKGNLHIHDQVWEYVDHGYEFEQLSYLECFLNTYDIRSAANMPLVHKKAGPWFPSTNNSNSRPFYSASMLALLKPWQDIQMLKKNEETFEMVFSSFMASAPQKVQTIVGNIQYFHNCADQVKCEEEKMQLTHNFNYALVPPGEHLDDTCDDSEGPAGQSTEHCLEWQHYITEADSPSKETHHTEVSTGGVMSTPSSLSIHPSMQLEISAGERSTDESKSSPFDPPSHLNKEQSMAFIIITEHIYQILTSKDPLQLLMVIHGPGGTGKTQLLKAITKMFSDIGIPVRLEGKLYTPGVLFLPAKEHHAVICGSIDRVHKLLADVVTAFHLANTRTMVDAPFTGLSVVLLVAGHNRVLYSQHPTTCKFRKFKSQTRYGLTF</sequence>
<feature type="region of interest" description="Disordered" evidence="1">
    <location>
        <begin position="311"/>
        <end position="330"/>
    </location>
</feature>
<evidence type="ECO:0008006" key="4">
    <source>
        <dbReference type="Google" id="ProtNLM"/>
    </source>
</evidence>
<accession>A0A9P7EKM4</accession>
<dbReference type="AlphaFoldDB" id="A0A9P7EKM4"/>
<feature type="region of interest" description="Disordered" evidence="1">
    <location>
        <begin position="277"/>
        <end position="300"/>
    </location>
</feature>
<comment type="caution">
    <text evidence="2">The sequence shown here is derived from an EMBL/GenBank/DDBJ whole genome shotgun (WGS) entry which is preliminary data.</text>
</comment>
<gene>
    <name evidence="2" type="ORF">BJ212DRAFT_1296415</name>
</gene>
<dbReference type="InterPro" id="IPR027417">
    <property type="entry name" value="P-loop_NTPase"/>
</dbReference>
<dbReference type="GeneID" id="64626464"/>
<dbReference type="RefSeq" id="XP_041197954.1">
    <property type="nucleotide sequence ID" value="XM_041332447.1"/>
</dbReference>
<feature type="compositionally biased region" description="Basic and acidic residues" evidence="1">
    <location>
        <begin position="278"/>
        <end position="287"/>
    </location>
</feature>
<reference evidence="2" key="1">
    <citation type="journal article" date="2020" name="New Phytol.">
        <title>Comparative genomics reveals dynamic genome evolution in host specialist ectomycorrhizal fungi.</title>
        <authorList>
            <person name="Lofgren L.A."/>
            <person name="Nguyen N.H."/>
            <person name="Vilgalys R."/>
            <person name="Ruytinx J."/>
            <person name="Liao H.L."/>
            <person name="Branco S."/>
            <person name="Kuo A."/>
            <person name="LaButti K."/>
            <person name="Lipzen A."/>
            <person name="Andreopoulos W."/>
            <person name="Pangilinan J."/>
            <person name="Riley R."/>
            <person name="Hundley H."/>
            <person name="Na H."/>
            <person name="Barry K."/>
            <person name="Grigoriev I.V."/>
            <person name="Stajich J.E."/>
            <person name="Kennedy P.G."/>
        </authorList>
    </citation>
    <scope>NUCLEOTIDE SEQUENCE</scope>
    <source>
        <strain evidence="2">MN1</strain>
    </source>
</reference>
<dbReference type="Proteomes" id="UP000807769">
    <property type="component" value="Unassembled WGS sequence"/>
</dbReference>
<keyword evidence="3" id="KW-1185">Reference proteome</keyword>
<evidence type="ECO:0000313" key="2">
    <source>
        <dbReference type="EMBL" id="KAG1823894.1"/>
    </source>
</evidence>
<proteinExistence type="predicted"/>
<evidence type="ECO:0000313" key="3">
    <source>
        <dbReference type="Proteomes" id="UP000807769"/>
    </source>
</evidence>